<dbReference type="GO" id="GO:0043190">
    <property type="term" value="C:ATP-binding cassette (ABC) transporter complex"/>
    <property type="evidence" value="ECO:0007669"/>
    <property type="project" value="InterPro"/>
</dbReference>
<comment type="similarity">
    <text evidence="2">Belongs to the CbiQ family.</text>
</comment>
<dbReference type="NCBIfam" id="TIGR02454">
    <property type="entry name" value="ECF_T_CbiQ"/>
    <property type="match status" value="1"/>
</dbReference>
<dbReference type="PANTHER" id="PTHR43723">
    <property type="entry name" value="COBALT TRANSPORT PROTEIN CBIQ"/>
    <property type="match status" value="1"/>
</dbReference>
<dbReference type="STRING" id="1058.SAMN05421783_102206"/>
<sequence length="259" mass="27057">MPGRPAPLPMLPIDRYAWSNRWSGHHPGERILLVGGLLLLAVILPPLSTAPLVLIVMTAATVLSAGVPLAAFLRTLAIPAGFLLAGLPFLAMSLDFSAGPRLAFSADGARVALDVGLRSLAAMSCLAGLALTTPVSELIPGLRRVGVPQPVVEIALLMYRLLFVVTGQAIAGRRAQEARLGYGSLRRSIRSLGVLAATLFGRSLARARRLEIGLAARGFEGELKVLTPPRVLSTTRMAAAGATLILVGATGLALGRFLP</sequence>
<feature type="transmembrane region" description="Helical" evidence="7">
    <location>
        <begin position="31"/>
        <end position="57"/>
    </location>
</feature>
<dbReference type="PANTHER" id="PTHR43723:SF1">
    <property type="entry name" value="COBALT TRANSPORT PROTEIN CBIQ"/>
    <property type="match status" value="1"/>
</dbReference>
<dbReference type="GO" id="GO:0006824">
    <property type="term" value="P:cobalt ion transport"/>
    <property type="evidence" value="ECO:0007669"/>
    <property type="project" value="InterPro"/>
</dbReference>
<evidence type="ECO:0000256" key="3">
    <source>
        <dbReference type="ARBA" id="ARBA00022475"/>
    </source>
</evidence>
<dbReference type="Pfam" id="PF02361">
    <property type="entry name" value="CbiQ"/>
    <property type="match status" value="1"/>
</dbReference>
<keyword evidence="5 7" id="KW-1133">Transmembrane helix</keyword>
<evidence type="ECO:0000256" key="2">
    <source>
        <dbReference type="ARBA" id="ARBA00008564"/>
    </source>
</evidence>
<dbReference type="Proteomes" id="UP000198816">
    <property type="component" value="Unassembled WGS sequence"/>
</dbReference>
<accession>A0A1H2RXD3</accession>
<evidence type="ECO:0000256" key="6">
    <source>
        <dbReference type="ARBA" id="ARBA00023136"/>
    </source>
</evidence>
<dbReference type="AlphaFoldDB" id="A0A1H2RXD3"/>
<dbReference type="EMBL" id="FNNZ01000002">
    <property type="protein sequence ID" value="SDW23955.1"/>
    <property type="molecule type" value="Genomic_DNA"/>
</dbReference>
<keyword evidence="4 7" id="KW-0812">Transmembrane</keyword>
<comment type="subcellular location">
    <subcellularLocation>
        <location evidence="1">Cell membrane</location>
        <topology evidence="1">Multi-pass membrane protein</topology>
    </subcellularLocation>
</comment>
<reference evidence="9" key="1">
    <citation type="submission" date="2016-10" db="EMBL/GenBank/DDBJ databases">
        <authorList>
            <person name="Varghese N."/>
            <person name="Submissions S."/>
        </authorList>
    </citation>
    <scope>NUCLEOTIDE SEQUENCE [LARGE SCALE GENOMIC DNA]</scope>
    <source>
        <strain evidence="9">DSM 217</strain>
    </source>
</reference>
<protein>
    <submittedName>
        <fullName evidence="8">Cobalt/nickel transport system permease protein</fullName>
    </submittedName>
</protein>
<dbReference type="CDD" id="cd16914">
    <property type="entry name" value="EcfT"/>
    <property type="match status" value="1"/>
</dbReference>
<keyword evidence="3" id="KW-1003">Cell membrane</keyword>
<evidence type="ECO:0000256" key="7">
    <source>
        <dbReference type="SAM" id="Phobius"/>
    </source>
</evidence>
<keyword evidence="6 7" id="KW-0472">Membrane</keyword>
<evidence type="ECO:0000256" key="4">
    <source>
        <dbReference type="ARBA" id="ARBA00022692"/>
    </source>
</evidence>
<dbReference type="InterPro" id="IPR003339">
    <property type="entry name" value="ABC/ECF_trnsptr_transmembrane"/>
</dbReference>
<name>A0A1H2RXD3_THIRO</name>
<evidence type="ECO:0000256" key="5">
    <source>
        <dbReference type="ARBA" id="ARBA00022989"/>
    </source>
</evidence>
<gene>
    <name evidence="8" type="ORF">SAMN05421783_102206</name>
</gene>
<keyword evidence="9" id="KW-1185">Reference proteome</keyword>
<organism evidence="8 9">
    <name type="scientific">Thiocapsa roseopersicina</name>
    <dbReference type="NCBI Taxonomy" id="1058"/>
    <lineage>
        <taxon>Bacteria</taxon>
        <taxon>Pseudomonadati</taxon>
        <taxon>Pseudomonadota</taxon>
        <taxon>Gammaproteobacteria</taxon>
        <taxon>Chromatiales</taxon>
        <taxon>Chromatiaceae</taxon>
        <taxon>Thiocapsa</taxon>
    </lineage>
</organism>
<dbReference type="InterPro" id="IPR052770">
    <property type="entry name" value="Cobalt_transport_CbiQ"/>
</dbReference>
<feature type="transmembrane region" description="Helical" evidence="7">
    <location>
        <begin position="69"/>
        <end position="90"/>
    </location>
</feature>
<evidence type="ECO:0000313" key="9">
    <source>
        <dbReference type="Proteomes" id="UP000198816"/>
    </source>
</evidence>
<evidence type="ECO:0000313" key="8">
    <source>
        <dbReference type="EMBL" id="SDW23955.1"/>
    </source>
</evidence>
<dbReference type="InterPro" id="IPR012809">
    <property type="entry name" value="ECF_CbiQ"/>
</dbReference>
<proteinExistence type="inferred from homology"/>
<evidence type="ECO:0000256" key="1">
    <source>
        <dbReference type="ARBA" id="ARBA00004651"/>
    </source>
</evidence>